<dbReference type="OrthoDB" id="1728340at2759"/>
<evidence type="ECO:0000313" key="10">
    <source>
        <dbReference type="Proteomes" id="UP000626092"/>
    </source>
</evidence>
<name>A0A834GWJ6_RHOSS</name>
<gene>
    <name evidence="9" type="ORF">RHSIM_Rhsim05G0105300</name>
</gene>
<organism evidence="9 10">
    <name type="scientific">Rhododendron simsii</name>
    <name type="common">Sims's rhododendron</name>
    <dbReference type="NCBI Taxonomy" id="118357"/>
    <lineage>
        <taxon>Eukaryota</taxon>
        <taxon>Viridiplantae</taxon>
        <taxon>Streptophyta</taxon>
        <taxon>Embryophyta</taxon>
        <taxon>Tracheophyta</taxon>
        <taxon>Spermatophyta</taxon>
        <taxon>Magnoliopsida</taxon>
        <taxon>eudicotyledons</taxon>
        <taxon>Gunneridae</taxon>
        <taxon>Pentapetalae</taxon>
        <taxon>asterids</taxon>
        <taxon>Ericales</taxon>
        <taxon>Ericaceae</taxon>
        <taxon>Ericoideae</taxon>
        <taxon>Rhodoreae</taxon>
        <taxon>Rhododendron</taxon>
    </lineage>
</organism>
<dbReference type="PANTHER" id="PTHR31218">
    <property type="entry name" value="WAT1-RELATED PROTEIN"/>
    <property type="match status" value="1"/>
</dbReference>
<evidence type="ECO:0000313" key="9">
    <source>
        <dbReference type="EMBL" id="KAF7142589.1"/>
    </source>
</evidence>
<comment type="caution">
    <text evidence="6">Lacks conserved residue(s) required for the propagation of feature annotation.</text>
</comment>
<dbReference type="AlphaFoldDB" id="A0A834GWJ6"/>
<evidence type="ECO:0000256" key="5">
    <source>
        <dbReference type="ARBA" id="ARBA00023136"/>
    </source>
</evidence>
<evidence type="ECO:0000256" key="2">
    <source>
        <dbReference type="ARBA" id="ARBA00007635"/>
    </source>
</evidence>
<proteinExistence type="inferred from homology"/>
<protein>
    <recommendedName>
        <fullName evidence="6">WAT1-related protein</fullName>
    </recommendedName>
</protein>
<feature type="region of interest" description="Disordered" evidence="7">
    <location>
        <begin position="197"/>
        <end position="217"/>
    </location>
</feature>
<feature type="transmembrane region" description="Helical" evidence="6">
    <location>
        <begin position="112"/>
        <end position="133"/>
    </location>
</feature>
<keyword evidence="5 6" id="KW-0472">Membrane</keyword>
<feature type="region of interest" description="Disordered" evidence="7">
    <location>
        <begin position="34"/>
        <end position="53"/>
    </location>
</feature>
<sequence length="217" mass="24498">MKGLSNFPIYGYKEQDRPDAFHYLTNPKGVETKLPHQQLEGRKGKNERKARTGEGDWFRGGAWWGYSVHDPIVKEYPALLRLTNLQCFFTCIQSSIWAVAMERRPSSWNLGWGLNLITVAYCGVVVTAVTYWLRIWVVEKKGPVFVAAFTPMALLFTAIFSAIMWNETFHWGSAGGAVLLVGGLYAVLWGKHIEGKSELKSESEDTEDESKSKEETA</sequence>
<feature type="domain" description="EamA" evidence="8">
    <location>
        <begin position="79"/>
        <end position="188"/>
    </location>
</feature>
<feature type="transmembrane region" description="Helical" evidence="6">
    <location>
        <begin position="145"/>
        <end position="165"/>
    </location>
</feature>
<dbReference type="SUPFAM" id="SSF103481">
    <property type="entry name" value="Multidrug resistance efflux transporter EmrE"/>
    <property type="match status" value="1"/>
</dbReference>
<keyword evidence="10" id="KW-1185">Reference proteome</keyword>
<keyword evidence="3 6" id="KW-0812">Transmembrane</keyword>
<evidence type="ECO:0000256" key="3">
    <source>
        <dbReference type="ARBA" id="ARBA00022692"/>
    </source>
</evidence>
<evidence type="ECO:0000256" key="4">
    <source>
        <dbReference type="ARBA" id="ARBA00022989"/>
    </source>
</evidence>
<dbReference type="EMBL" id="WJXA01000005">
    <property type="protein sequence ID" value="KAF7142589.1"/>
    <property type="molecule type" value="Genomic_DNA"/>
</dbReference>
<feature type="transmembrane region" description="Helical" evidence="6">
    <location>
        <begin position="171"/>
        <end position="190"/>
    </location>
</feature>
<dbReference type="InterPro" id="IPR000620">
    <property type="entry name" value="EamA_dom"/>
</dbReference>
<dbReference type="InterPro" id="IPR030184">
    <property type="entry name" value="WAT1-related"/>
</dbReference>
<reference evidence="9" key="1">
    <citation type="submission" date="2019-11" db="EMBL/GenBank/DDBJ databases">
        <authorList>
            <person name="Liu Y."/>
            <person name="Hou J."/>
            <person name="Li T.-Q."/>
            <person name="Guan C.-H."/>
            <person name="Wu X."/>
            <person name="Wu H.-Z."/>
            <person name="Ling F."/>
            <person name="Zhang R."/>
            <person name="Shi X.-G."/>
            <person name="Ren J.-P."/>
            <person name="Chen E.-F."/>
            <person name="Sun J.-M."/>
        </authorList>
    </citation>
    <scope>NUCLEOTIDE SEQUENCE</scope>
    <source>
        <strain evidence="9">Adult_tree_wgs_1</strain>
        <tissue evidence="9">Leaves</tissue>
    </source>
</reference>
<dbReference type="Pfam" id="PF00892">
    <property type="entry name" value="EamA"/>
    <property type="match status" value="1"/>
</dbReference>
<dbReference type="InterPro" id="IPR037185">
    <property type="entry name" value="EmrE-like"/>
</dbReference>
<dbReference type="GO" id="GO:0022857">
    <property type="term" value="F:transmembrane transporter activity"/>
    <property type="evidence" value="ECO:0007669"/>
    <property type="project" value="InterPro"/>
</dbReference>
<evidence type="ECO:0000256" key="1">
    <source>
        <dbReference type="ARBA" id="ARBA00004141"/>
    </source>
</evidence>
<comment type="caution">
    <text evidence="9">The sequence shown here is derived from an EMBL/GenBank/DDBJ whole genome shotgun (WGS) entry which is preliminary data.</text>
</comment>
<keyword evidence="4 6" id="KW-1133">Transmembrane helix</keyword>
<accession>A0A834GWJ6</accession>
<comment type="subcellular location">
    <subcellularLocation>
        <location evidence="1 6">Membrane</location>
        <topology evidence="1 6">Multi-pass membrane protein</topology>
    </subcellularLocation>
</comment>
<comment type="similarity">
    <text evidence="2 6">Belongs to the drug/metabolite transporter (DMT) superfamily. Plant drug/metabolite exporter (P-DME) (TC 2.A.7.4) family.</text>
</comment>
<evidence type="ECO:0000256" key="7">
    <source>
        <dbReference type="SAM" id="MobiDB-lite"/>
    </source>
</evidence>
<dbReference type="Proteomes" id="UP000626092">
    <property type="component" value="Unassembled WGS sequence"/>
</dbReference>
<evidence type="ECO:0000259" key="8">
    <source>
        <dbReference type="Pfam" id="PF00892"/>
    </source>
</evidence>
<evidence type="ECO:0000256" key="6">
    <source>
        <dbReference type="RuleBase" id="RU363077"/>
    </source>
</evidence>
<dbReference type="GO" id="GO:0016020">
    <property type="term" value="C:membrane"/>
    <property type="evidence" value="ECO:0007669"/>
    <property type="project" value="UniProtKB-SubCell"/>
</dbReference>